<sequence length="124" mass="13504">MTADHDVREAIESFIDAFNHGDAEAVDKMFEEHGVLVPAPGQPMTGDARRAAQKHLIGFGLPMHADIRQIYRADDIALVLVDWTIKGKTPDGHDVDLQGTSTDVVRLGADGVWRIALDNPYGTA</sequence>
<evidence type="ECO:0000313" key="2">
    <source>
        <dbReference type="EMBL" id="ALG11556.1"/>
    </source>
</evidence>
<dbReference type="AlphaFoldDB" id="A0A0N9IAP3"/>
<evidence type="ECO:0000259" key="1">
    <source>
        <dbReference type="Pfam" id="PF14534"/>
    </source>
</evidence>
<dbReference type="RefSeq" id="WP_054293457.1">
    <property type="nucleotide sequence ID" value="NZ_CP012752.1"/>
</dbReference>
<evidence type="ECO:0000313" key="3">
    <source>
        <dbReference type="Proteomes" id="UP000063699"/>
    </source>
</evidence>
<proteinExistence type="predicted"/>
<dbReference type="OrthoDB" id="7375616at2"/>
<dbReference type="SUPFAM" id="SSF54427">
    <property type="entry name" value="NTF2-like"/>
    <property type="match status" value="1"/>
</dbReference>
<reference evidence="2 3" key="1">
    <citation type="submission" date="2015-07" db="EMBL/GenBank/DDBJ databases">
        <title>Genome sequencing of Kibdelosporangium phytohabitans.</title>
        <authorList>
            <person name="Qin S."/>
            <person name="Xing K."/>
        </authorList>
    </citation>
    <scope>NUCLEOTIDE SEQUENCE [LARGE SCALE GENOMIC DNA]</scope>
    <source>
        <strain evidence="2 3">KLBMP1111</strain>
    </source>
</reference>
<dbReference type="InterPro" id="IPR027843">
    <property type="entry name" value="DUF4440"/>
</dbReference>
<keyword evidence="2" id="KW-0378">Hydrolase</keyword>
<dbReference type="Pfam" id="PF14534">
    <property type="entry name" value="DUF4440"/>
    <property type="match status" value="1"/>
</dbReference>
<accession>A0A0N9IAP3</accession>
<protein>
    <submittedName>
        <fullName evidence="2">Hydrolase</fullName>
    </submittedName>
</protein>
<dbReference type="GO" id="GO:0016787">
    <property type="term" value="F:hydrolase activity"/>
    <property type="evidence" value="ECO:0007669"/>
    <property type="project" value="UniProtKB-KW"/>
</dbReference>
<dbReference type="KEGG" id="kphy:AOZ06_35995"/>
<dbReference type="EMBL" id="CP012752">
    <property type="protein sequence ID" value="ALG11556.1"/>
    <property type="molecule type" value="Genomic_DNA"/>
</dbReference>
<dbReference type="STRING" id="860235.AOZ06_35995"/>
<feature type="domain" description="DUF4440" evidence="1">
    <location>
        <begin position="7"/>
        <end position="115"/>
    </location>
</feature>
<dbReference type="Gene3D" id="3.10.450.50">
    <property type="match status" value="1"/>
</dbReference>
<dbReference type="InterPro" id="IPR032710">
    <property type="entry name" value="NTF2-like_dom_sf"/>
</dbReference>
<gene>
    <name evidence="2" type="ORF">AOZ06_35995</name>
</gene>
<keyword evidence="3" id="KW-1185">Reference proteome</keyword>
<organism evidence="2 3">
    <name type="scientific">Kibdelosporangium phytohabitans</name>
    <dbReference type="NCBI Taxonomy" id="860235"/>
    <lineage>
        <taxon>Bacteria</taxon>
        <taxon>Bacillati</taxon>
        <taxon>Actinomycetota</taxon>
        <taxon>Actinomycetes</taxon>
        <taxon>Pseudonocardiales</taxon>
        <taxon>Pseudonocardiaceae</taxon>
        <taxon>Kibdelosporangium</taxon>
    </lineage>
</organism>
<name>A0A0N9IAP3_9PSEU</name>
<dbReference type="Proteomes" id="UP000063699">
    <property type="component" value="Chromosome"/>
</dbReference>